<name>A0A926EUQ6_9FIRM</name>
<dbReference type="GO" id="GO:0006508">
    <property type="term" value="P:proteolysis"/>
    <property type="evidence" value="ECO:0007669"/>
    <property type="project" value="UniProtKB-KW"/>
</dbReference>
<reference evidence="3" key="1">
    <citation type="submission" date="2020-08" db="EMBL/GenBank/DDBJ databases">
        <title>Genome public.</title>
        <authorList>
            <person name="Liu C."/>
            <person name="Sun Q."/>
        </authorList>
    </citation>
    <scope>NUCLEOTIDE SEQUENCE</scope>
    <source>
        <strain evidence="3">BX21</strain>
    </source>
</reference>
<evidence type="ECO:0000313" key="4">
    <source>
        <dbReference type="Proteomes" id="UP000601171"/>
    </source>
</evidence>
<feature type="transmembrane region" description="Helical" evidence="1">
    <location>
        <begin position="6"/>
        <end position="24"/>
    </location>
</feature>
<dbReference type="Proteomes" id="UP000601171">
    <property type="component" value="Unassembled WGS sequence"/>
</dbReference>
<organism evidence="3 4">
    <name type="scientific">Paratissierella segnis</name>
    <dbReference type="NCBI Taxonomy" id="2763679"/>
    <lineage>
        <taxon>Bacteria</taxon>
        <taxon>Bacillati</taxon>
        <taxon>Bacillota</taxon>
        <taxon>Tissierellia</taxon>
        <taxon>Tissierellales</taxon>
        <taxon>Tissierellaceae</taxon>
        <taxon>Paratissierella</taxon>
    </lineage>
</organism>
<keyword evidence="1" id="KW-0472">Membrane</keyword>
<gene>
    <name evidence="3" type="ORF">H8707_01560</name>
</gene>
<keyword evidence="3" id="KW-0378">Hydrolase</keyword>
<accession>A0A926EUQ6</accession>
<dbReference type="Pfam" id="PF14343">
    <property type="entry name" value="PrcB_C"/>
    <property type="match status" value="1"/>
</dbReference>
<sequence>MKKYWIFGIVIIIILGVLIVPKALKGKNDTVSFKTLDMEELPAEIREALPKYIMEERALTFKYKDEIFVIVTRGEKKTKGYFVDIDEIVKEPNEDETFDLVVYAKFIDPSPNEIVSQEYEYPVIVVKTNLKSMPQNIHLDIEYVD</sequence>
<keyword evidence="3" id="KW-0645">Protease</keyword>
<evidence type="ECO:0000256" key="1">
    <source>
        <dbReference type="SAM" id="Phobius"/>
    </source>
</evidence>
<evidence type="ECO:0000313" key="3">
    <source>
        <dbReference type="EMBL" id="MBC8586927.1"/>
    </source>
</evidence>
<dbReference type="EMBL" id="JACRTG010000004">
    <property type="protein sequence ID" value="MBC8586927.1"/>
    <property type="molecule type" value="Genomic_DNA"/>
</dbReference>
<dbReference type="GO" id="GO:0008233">
    <property type="term" value="F:peptidase activity"/>
    <property type="evidence" value="ECO:0007669"/>
    <property type="project" value="UniProtKB-KW"/>
</dbReference>
<keyword evidence="4" id="KW-1185">Reference proteome</keyword>
<protein>
    <submittedName>
        <fullName evidence="3">Protease complex subunit PrcB family protein</fullName>
    </submittedName>
</protein>
<evidence type="ECO:0000259" key="2">
    <source>
        <dbReference type="Pfam" id="PF14343"/>
    </source>
</evidence>
<dbReference type="AlphaFoldDB" id="A0A926EUQ6"/>
<dbReference type="RefSeq" id="WP_262428397.1">
    <property type="nucleotide sequence ID" value="NZ_JACRTG010000004.1"/>
</dbReference>
<keyword evidence="1" id="KW-1133">Transmembrane helix</keyword>
<proteinExistence type="predicted"/>
<keyword evidence="1" id="KW-0812">Transmembrane</keyword>
<feature type="domain" description="PrcB C-terminal" evidence="2">
    <location>
        <begin position="68"/>
        <end position="128"/>
    </location>
</feature>
<comment type="caution">
    <text evidence="3">The sequence shown here is derived from an EMBL/GenBank/DDBJ whole genome shotgun (WGS) entry which is preliminary data.</text>
</comment>
<dbReference type="InterPro" id="IPR025748">
    <property type="entry name" value="PrcB_C_dom"/>
</dbReference>